<dbReference type="Pfam" id="PF03752">
    <property type="entry name" value="ALF"/>
    <property type="match status" value="1"/>
</dbReference>
<keyword evidence="2" id="KW-0732">Signal</keyword>
<keyword evidence="4" id="KW-1185">Reference proteome</keyword>
<reference evidence="3 4" key="1">
    <citation type="journal article" date="2019" name="Int. J. Syst. Evol. Microbiol.">
        <title>Streptomyces cadmiisoli sp. nov., a novel actinomycete isolated from cadmium-contaminated soil.</title>
        <authorList>
            <person name="Li K."/>
            <person name="Tang X."/>
            <person name="Zhao J."/>
            <person name="Guo Y."/>
            <person name="Tang Y."/>
            <person name="Gao J."/>
        </authorList>
    </citation>
    <scope>NUCLEOTIDE SEQUENCE [LARGE SCALE GENOMIC DNA]</scope>
    <source>
        <strain evidence="3 4">ZFG47</strain>
    </source>
</reference>
<sequence>MRPTRAALLVAAIALTPALLLTAPAHAAGTAASAAPLTSTTPVTPTPATACPDTSSTGTPVDEMTADQLRAAIQGVLADENSGTGVRREANEALGGTVDDMRAFLTTGCRIAQAEDDRVEVFRILHVATQNGDRRVIQDVYKVLDSDTPEALRAFLETGYAQAQFEDDSVAVARILGVATENGDKRVIREANAALDAYTPEAMSNFRWTGYRLAQAEDDAVYIARMLTNPDISDAMVDAIQAVLDDGSPEALRHFRTVGQYEIDG</sequence>
<dbReference type="KEGG" id="scad:DN051_38940"/>
<dbReference type="Proteomes" id="UP000249616">
    <property type="component" value="Chromosome"/>
</dbReference>
<gene>
    <name evidence="3" type="ORF">DN051_38940</name>
</gene>
<feature type="chain" id="PRO_5016313943" description="HEAT repeat domain-containing protein" evidence="2">
    <location>
        <begin position="28"/>
        <end position="265"/>
    </location>
</feature>
<dbReference type="AlphaFoldDB" id="A0A2Z4J9M3"/>
<dbReference type="RefSeq" id="WP_112441624.1">
    <property type="nucleotide sequence ID" value="NZ_CBDRHE010000039.1"/>
</dbReference>
<evidence type="ECO:0008006" key="5">
    <source>
        <dbReference type="Google" id="ProtNLM"/>
    </source>
</evidence>
<organism evidence="3 4">
    <name type="scientific">Streptomyces cadmiisoli</name>
    <dbReference type="NCBI Taxonomy" id="2184053"/>
    <lineage>
        <taxon>Bacteria</taxon>
        <taxon>Bacillati</taxon>
        <taxon>Actinomycetota</taxon>
        <taxon>Actinomycetes</taxon>
        <taxon>Kitasatosporales</taxon>
        <taxon>Streptomycetaceae</taxon>
        <taxon>Streptomyces</taxon>
        <taxon>Streptomyces aurantiacus group</taxon>
    </lineage>
</organism>
<protein>
    <recommendedName>
        <fullName evidence="5">HEAT repeat domain-containing protein</fullName>
    </recommendedName>
</protein>
<name>A0A2Z4J9M3_9ACTN</name>
<dbReference type="InterPro" id="IPR005506">
    <property type="entry name" value="DUF312_ALF"/>
</dbReference>
<evidence type="ECO:0000313" key="4">
    <source>
        <dbReference type="Proteomes" id="UP000249616"/>
    </source>
</evidence>
<dbReference type="EMBL" id="CP030073">
    <property type="protein sequence ID" value="AWW41874.1"/>
    <property type="molecule type" value="Genomic_DNA"/>
</dbReference>
<feature type="compositionally biased region" description="Low complexity" evidence="1">
    <location>
        <begin position="33"/>
        <end position="57"/>
    </location>
</feature>
<evidence type="ECO:0000256" key="2">
    <source>
        <dbReference type="SAM" id="SignalP"/>
    </source>
</evidence>
<evidence type="ECO:0000313" key="3">
    <source>
        <dbReference type="EMBL" id="AWW41874.1"/>
    </source>
</evidence>
<feature type="signal peptide" evidence="2">
    <location>
        <begin position="1"/>
        <end position="27"/>
    </location>
</feature>
<proteinExistence type="predicted"/>
<evidence type="ECO:0000256" key="1">
    <source>
        <dbReference type="SAM" id="MobiDB-lite"/>
    </source>
</evidence>
<accession>A0A2Z4J9M3</accession>
<feature type="region of interest" description="Disordered" evidence="1">
    <location>
        <begin position="33"/>
        <end position="61"/>
    </location>
</feature>